<feature type="compositionally biased region" description="Polar residues" evidence="1">
    <location>
        <begin position="147"/>
        <end position="163"/>
    </location>
</feature>
<dbReference type="EMBL" id="JAGMUV010000008">
    <property type="protein sequence ID" value="KAH7146340.1"/>
    <property type="molecule type" value="Genomic_DNA"/>
</dbReference>
<protein>
    <submittedName>
        <fullName evidence="2">Uncharacterized protein</fullName>
    </submittedName>
</protein>
<name>A0A9P9J6G6_9HYPO</name>
<organism evidence="2 3">
    <name type="scientific">Dactylonectria macrodidyma</name>
    <dbReference type="NCBI Taxonomy" id="307937"/>
    <lineage>
        <taxon>Eukaryota</taxon>
        <taxon>Fungi</taxon>
        <taxon>Dikarya</taxon>
        <taxon>Ascomycota</taxon>
        <taxon>Pezizomycotina</taxon>
        <taxon>Sordariomycetes</taxon>
        <taxon>Hypocreomycetidae</taxon>
        <taxon>Hypocreales</taxon>
        <taxon>Nectriaceae</taxon>
        <taxon>Dactylonectria</taxon>
    </lineage>
</organism>
<comment type="caution">
    <text evidence="2">The sequence shown here is derived from an EMBL/GenBank/DDBJ whole genome shotgun (WGS) entry which is preliminary data.</text>
</comment>
<evidence type="ECO:0000313" key="3">
    <source>
        <dbReference type="Proteomes" id="UP000738349"/>
    </source>
</evidence>
<keyword evidence="3" id="KW-1185">Reference proteome</keyword>
<reference evidence="2" key="1">
    <citation type="journal article" date="2021" name="Nat. Commun.">
        <title>Genetic determinants of endophytism in the Arabidopsis root mycobiome.</title>
        <authorList>
            <person name="Mesny F."/>
            <person name="Miyauchi S."/>
            <person name="Thiergart T."/>
            <person name="Pickel B."/>
            <person name="Atanasova L."/>
            <person name="Karlsson M."/>
            <person name="Huettel B."/>
            <person name="Barry K.W."/>
            <person name="Haridas S."/>
            <person name="Chen C."/>
            <person name="Bauer D."/>
            <person name="Andreopoulos W."/>
            <person name="Pangilinan J."/>
            <person name="LaButti K."/>
            <person name="Riley R."/>
            <person name="Lipzen A."/>
            <person name="Clum A."/>
            <person name="Drula E."/>
            <person name="Henrissat B."/>
            <person name="Kohler A."/>
            <person name="Grigoriev I.V."/>
            <person name="Martin F.M."/>
            <person name="Hacquard S."/>
        </authorList>
    </citation>
    <scope>NUCLEOTIDE SEQUENCE</scope>
    <source>
        <strain evidence="2">MPI-CAGE-AT-0147</strain>
    </source>
</reference>
<sequence>MNPEDAFREECRLAAPFFAPDLATKIRRAVPGNYGLGFVLSSQIPLGTWGKEFPTSIHHFATTTKDIFSTNFHNDFLNRVAAFDEFCAAGTTGRGISFSDYFIRQQTIVRWTYEIVDTIVLHCRTVQQSGRPQGDSDMEETTLPLVPNSSSPAEDGSQPTSAIPTIAELSPTPAPSRCHISQIILHGNDPFRAWAENEETRDMEAAASRPLLQGEEWDPSHCATRQVYQGTGIDICTNMTQTEQPLLDISDGHRFKGLKGQCNPNQVAPCIPSLRATWTGYSPQRCFLWAVFRSEVIWSLERNMTAREATQKKWKCQDHEHTGVLLLKFRPPQQANAYTIPNGREHDWHMICSSGQWRERAFLSSDEAWSYFSGIHGGSRTSWPEVIHTREHGPQLAMSRQTHQHWRTVYHGEAIATLNQSHEATYAISMLPRPKTPETSLPSGGTDP</sequence>
<gene>
    <name evidence="2" type="ORF">EDB81DRAFT_934280</name>
</gene>
<dbReference type="AlphaFoldDB" id="A0A9P9J6G6"/>
<proteinExistence type="predicted"/>
<dbReference type="OrthoDB" id="3723548at2759"/>
<evidence type="ECO:0000313" key="2">
    <source>
        <dbReference type="EMBL" id="KAH7146340.1"/>
    </source>
</evidence>
<feature type="region of interest" description="Disordered" evidence="1">
    <location>
        <begin position="128"/>
        <end position="174"/>
    </location>
</feature>
<accession>A0A9P9J6G6</accession>
<dbReference type="Proteomes" id="UP000738349">
    <property type="component" value="Unassembled WGS sequence"/>
</dbReference>
<evidence type="ECO:0000256" key="1">
    <source>
        <dbReference type="SAM" id="MobiDB-lite"/>
    </source>
</evidence>